<organism evidence="1 2">
    <name type="scientific">Nocardioides ginsengisegetis</name>
    <dbReference type="NCBI Taxonomy" id="661491"/>
    <lineage>
        <taxon>Bacteria</taxon>
        <taxon>Bacillati</taxon>
        <taxon>Actinomycetota</taxon>
        <taxon>Actinomycetes</taxon>
        <taxon>Propionibacteriales</taxon>
        <taxon>Nocardioidaceae</taxon>
        <taxon>Nocardioides</taxon>
    </lineage>
</organism>
<gene>
    <name evidence="1" type="ORF">FB382_002084</name>
</gene>
<sequence length="32" mass="3841">MESHHKVECYLDQADPRAVQTAIKLAWEMQRR</sequence>
<name>A0A7W3J028_9ACTN</name>
<evidence type="ECO:0000313" key="2">
    <source>
        <dbReference type="Proteomes" id="UP000580910"/>
    </source>
</evidence>
<evidence type="ECO:0000313" key="1">
    <source>
        <dbReference type="EMBL" id="MBA8803793.1"/>
    </source>
</evidence>
<keyword evidence="2" id="KW-1185">Reference proteome</keyword>
<dbReference type="AlphaFoldDB" id="A0A7W3J028"/>
<protein>
    <submittedName>
        <fullName evidence="1">Uncharacterized protein</fullName>
    </submittedName>
</protein>
<comment type="caution">
    <text evidence="1">The sequence shown here is derived from an EMBL/GenBank/DDBJ whole genome shotgun (WGS) entry which is preliminary data.</text>
</comment>
<accession>A0A7W3J028</accession>
<dbReference type="EMBL" id="JACGXA010000001">
    <property type="protein sequence ID" value="MBA8803793.1"/>
    <property type="molecule type" value="Genomic_DNA"/>
</dbReference>
<dbReference type="Proteomes" id="UP000580910">
    <property type="component" value="Unassembled WGS sequence"/>
</dbReference>
<reference evidence="1 2" key="1">
    <citation type="submission" date="2020-07" db="EMBL/GenBank/DDBJ databases">
        <title>Sequencing the genomes of 1000 actinobacteria strains.</title>
        <authorList>
            <person name="Klenk H.-P."/>
        </authorList>
    </citation>
    <scope>NUCLEOTIDE SEQUENCE [LARGE SCALE GENOMIC DNA]</scope>
    <source>
        <strain evidence="1 2">DSM 21349</strain>
    </source>
</reference>
<proteinExistence type="predicted"/>